<keyword evidence="1" id="KW-0472">Membrane</keyword>
<dbReference type="Proteomes" id="UP000671914">
    <property type="component" value="Chromosome"/>
</dbReference>
<evidence type="ECO:0000313" key="2">
    <source>
        <dbReference type="EMBL" id="QTX04104.1"/>
    </source>
</evidence>
<evidence type="ECO:0000256" key="1">
    <source>
        <dbReference type="SAM" id="Phobius"/>
    </source>
</evidence>
<proteinExistence type="predicted"/>
<dbReference type="KEGG" id="aarc:G127AT_12495"/>
<feature type="transmembrane region" description="Helical" evidence="1">
    <location>
        <begin position="12"/>
        <end position="29"/>
    </location>
</feature>
<gene>
    <name evidence="2" type="ORF">G127AT_12495</name>
</gene>
<dbReference type="RefSeq" id="WP_210897367.1">
    <property type="nucleotide sequence ID" value="NZ_CP071696.1"/>
</dbReference>
<dbReference type="EMBL" id="CP071696">
    <property type="protein sequence ID" value="QTX04104.1"/>
    <property type="molecule type" value="Genomic_DNA"/>
</dbReference>
<evidence type="ECO:0008006" key="4">
    <source>
        <dbReference type="Google" id="ProtNLM"/>
    </source>
</evidence>
<evidence type="ECO:0000313" key="3">
    <source>
        <dbReference type="Proteomes" id="UP000671914"/>
    </source>
</evidence>
<feature type="transmembrane region" description="Helical" evidence="1">
    <location>
        <begin position="41"/>
        <end position="60"/>
    </location>
</feature>
<name>A0A975FL49_9MICO</name>
<dbReference type="AlphaFoldDB" id="A0A975FL49"/>
<accession>A0A975FL49</accession>
<organism evidence="2 3">
    <name type="scientific">Agromyces archimandritae</name>
    <dbReference type="NCBI Taxonomy" id="2781962"/>
    <lineage>
        <taxon>Bacteria</taxon>
        <taxon>Bacillati</taxon>
        <taxon>Actinomycetota</taxon>
        <taxon>Actinomycetes</taxon>
        <taxon>Micrococcales</taxon>
        <taxon>Microbacteriaceae</taxon>
        <taxon>Agromyces</taxon>
    </lineage>
</organism>
<protein>
    <recommendedName>
        <fullName evidence="4">Holin</fullName>
    </recommendedName>
</protein>
<keyword evidence="1" id="KW-1133">Transmembrane helix</keyword>
<sequence>MATISPKVNAAAGGAAVAASVTTIAAWMLRQLAGVELPADVQGAITVVLAAAGAWIAGYAKSDGKHEA</sequence>
<keyword evidence="3" id="KW-1185">Reference proteome</keyword>
<keyword evidence="1" id="KW-0812">Transmembrane</keyword>
<reference evidence="2" key="1">
    <citation type="submission" date="2021-03" db="EMBL/GenBank/DDBJ databases">
        <title>Agromyces archimandritus sp. nov., isolated from the cockroach Archimandrita tessellata.</title>
        <authorList>
            <person name="Guzman J."/>
            <person name="Ortuzar M."/>
            <person name="Poehlein A."/>
            <person name="Daniel R."/>
            <person name="Trujillo M."/>
            <person name="Vilcinskas A."/>
        </authorList>
    </citation>
    <scope>NUCLEOTIDE SEQUENCE</scope>
    <source>
        <strain evidence="2">G127AT</strain>
    </source>
</reference>